<keyword evidence="5" id="KW-0378">Hydrolase</keyword>
<evidence type="ECO:0000259" key="8">
    <source>
        <dbReference type="Pfam" id="PF10150"/>
    </source>
</evidence>
<keyword evidence="7" id="KW-0694">RNA-binding</keyword>
<keyword evidence="4" id="KW-0255">Endonuclease</keyword>
<dbReference type="GO" id="GO:0016787">
    <property type="term" value="F:hydrolase activity"/>
    <property type="evidence" value="ECO:0007669"/>
    <property type="project" value="UniProtKB-KW"/>
</dbReference>
<keyword evidence="2" id="KW-0540">Nuclease</keyword>
<feature type="domain" description="RNA-binding protein AU-1/Ribonuclease E/G" evidence="8">
    <location>
        <begin position="137"/>
        <end position="251"/>
    </location>
</feature>
<proteinExistence type="predicted"/>
<keyword evidence="3" id="KW-0479">Metal-binding</keyword>
<evidence type="ECO:0000256" key="6">
    <source>
        <dbReference type="ARBA" id="ARBA00022842"/>
    </source>
</evidence>
<accession>A0A918KDV5</accession>
<evidence type="ECO:0000313" key="10">
    <source>
        <dbReference type="Proteomes" id="UP000600865"/>
    </source>
</evidence>
<dbReference type="Pfam" id="PF10150">
    <property type="entry name" value="RNase_E_G"/>
    <property type="match status" value="1"/>
</dbReference>
<evidence type="ECO:0000256" key="7">
    <source>
        <dbReference type="ARBA" id="ARBA00022884"/>
    </source>
</evidence>
<dbReference type="GO" id="GO:0004540">
    <property type="term" value="F:RNA nuclease activity"/>
    <property type="evidence" value="ECO:0007669"/>
    <property type="project" value="InterPro"/>
</dbReference>
<dbReference type="RefSeq" id="WP_189580942.1">
    <property type="nucleotide sequence ID" value="NZ_BMYV01000001.1"/>
</dbReference>
<sequence>MKRRAVFEDAVGEHRAIVYEGRRMVELHLDRPWQNIPRTGDLYSARVTAVDPSVSGAWVEIAKDAAPALLPFAAQRDMPRLSEGEAVEVSVLRSQIGKKGATVRYIGETDKPLGLLKRLSLQERLKARFPDITFDVAAVNAIDDACDTTLALPGGGSITIEQTQALLAIDVDKGASISAAAAANEAAKLVASQLRLRALGGLVIIDFPNLRQPKQRKTLERTLEDAFEQDPNMAKFNGLSRFGVIEMTRAKPDLSLDELLNDRFGEPTVETLAMRAIRRLTREAAVSPGAQLELSVPAPVMAWLETAPFDWRAEVTDRIGARFTVVEGSAIDVKADR</sequence>
<dbReference type="InterPro" id="IPR019307">
    <property type="entry name" value="RNA-bd_AU-1/RNase_E/G"/>
</dbReference>
<organism evidence="9 10">
    <name type="scientific">Litorimonas cladophorae</name>
    <dbReference type="NCBI Taxonomy" id="1220491"/>
    <lineage>
        <taxon>Bacteria</taxon>
        <taxon>Pseudomonadati</taxon>
        <taxon>Pseudomonadota</taxon>
        <taxon>Alphaproteobacteria</taxon>
        <taxon>Maricaulales</taxon>
        <taxon>Robiginitomaculaceae</taxon>
    </lineage>
</organism>
<dbReference type="PANTHER" id="PTHR30001:SF1">
    <property type="entry name" value="RIBONUCLEASE E_G-LIKE PROTEIN, CHLOROPLASTIC"/>
    <property type="match status" value="1"/>
</dbReference>
<keyword evidence="6" id="KW-0460">Magnesium</keyword>
<comment type="caution">
    <text evidence="9">The sequence shown here is derived from an EMBL/GenBank/DDBJ whole genome shotgun (WGS) entry which is preliminary data.</text>
</comment>
<evidence type="ECO:0000256" key="1">
    <source>
        <dbReference type="ARBA" id="ARBA00001946"/>
    </source>
</evidence>
<evidence type="ECO:0000313" key="9">
    <source>
        <dbReference type="EMBL" id="GGX58811.1"/>
    </source>
</evidence>
<name>A0A918KDV5_9PROT</name>
<dbReference type="Proteomes" id="UP000600865">
    <property type="component" value="Unassembled WGS sequence"/>
</dbReference>
<evidence type="ECO:0000256" key="5">
    <source>
        <dbReference type="ARBA" id="ARBA00022801"/>
    </source>
</evidence>
<evidence type="ECO:0000256" key="4">
    <source>
        <dbReference type="ARBA" id="ARBA00022759"/>
    </source>
</evidence>
<dbReference type="GO" id="GO:0046872">
    <property type="term" value="F:metal ion binding"/>
    <property type="evidence" value="ECO:0007669"/>
    <property type="project" value="UniProtKB-KW"/>
</dbReference>
<dbReference type="GO" id="GO:0005737">
    <property type="term" value="C:cytoplasm"/>
    <property type="evidence" value="ECO:0007669"/>
    <property type="project" value="TreeGrafter"/>
</dbReference>
<dbReference type="AlphaFoldDB" id="A0A918KDV5"/>
<reference evidence="9 10" key="1">
    <citation type="journal article" date="2014" name="Int. J. Syst. Evol. Microbiol.">
        <title>Complete genome sequence of Corynebacterium casei LMG S-19264T (=DSM 44701T), isolated from a smear-ripened cheese.</title>
        <authorList>
            <consortium name="US DOE Joint Genome Institute (JGI-PGF)"/>
            <person name="Walter F."/>
            <person name="Albersmeier A."/>
            <person name="Kalinowski J."/>
            <person name="Ruckert C."/>
        </authorList>
    </citation>
    <scope>NUCLEOTIDE SEQUENCE [LARGE SCALE GENOMIC DNA]</scope>
    <source>
        <strain evidence="9 10">KCTC 23968</strain>
    </source>
</reference>
<dbReference type="PANTHER" id="PTHR30001">
    <property type="entry name" value="RIBONUCLEASE"/>
    <property type="match status" value="1"/>
</dbReference>
<dbReference type="GO" id="GO:0004519">
    <property type="term" value="F:endonuclease activity"/>
    <property type="evidence" value="ECO:0007669"/>
    <property type="project" value="UniProtKB-KW"/>
</dbReference>
<gene>
    <name evidence="9" type="ORF">GCM10011309_05270</name>
</gene>
<protein>
    <recommendedName>
        <fullName evidence="8">RNA-binding protein AU-1/Ribonuclease E/G domain-containing protein</fullName>
    </recommendedName>
</protein>
<keyword evidence="10" id="KW-1185">Reference proteome</keyword>
<comment type="cofactor">
    <cofactor evidence="1">
        <name>Mg(2+)</name>
        <dbReference type="ChEBI" id="CHEBI:18420"/>
    </cofactor>
</comment>
<dbReference type="InterPro" id="IPR004659">
    <property type="entry name" value="RNase_E/G"/>
</dbReference>
<dbReference type="GO" id="GO:0006364">
    <property type="term" value="P:rRNA processing"/>
    <property type="evidence" value="ECO:0007669"/>
    <property type="project" value="TreeGrafter"/>
</dbReference>
<evidence type="ECO:0000256" key="3">
    <source>
        <dbReference type="ARBA" id="ARBA00022723"/>
    </source>
</evidence>
<dbReference type="EMBL" id="BMYV01000001">
    <property type="protein sequence ID" value="GGX58811.1"/>
    <property type="molecule type" value="Genomic_DNA"/>
</dbReference>
<evidence type="ECO:0000256" key="2">
    <source>
        <dbReference type="ARBA" id="ARBA00022722"/>
    </source>
</evidence>
<dbReference type="GO" id="GO:0003723">
    <property type="term" value="F:RNA binding"/>
    <property type="evidence" value="ECO:0007669"/>
    <property type="project" value="UniProtKB-KW"/>
</dbReference>